<reference evidence="7 8" key="1">
    <citation type="submission" date="2023-07" db="EMBL/GenBank/DDBJ databases">
        <title>Sorghum-associated microbial communities from plants grown in Nebraska, USA.</title>
        <authorList>
            <person name="Schachtman D."/>
        </authorList>
    </citation>
    <scope>NUCLEOTIDE SEQUENCE [LARGE SCALE GENOMIC DNA]</scope>
    <source>
        <strain evidence="7 8">BE308</strain>
    </source>
</reference>
<dbReference type="InterPro" id="IPR036259">
    <property type="entry name" value="MFS_trans_sf"/>
</dbReference>
<keyword evidence="3 6" id="KW-0812">Transmembrane</keyword>
<gene>
    <name evidence="7" type="ORF">J2X15_003786</name>
</gene>
<feature type="transmembrane region" description="Helical" evidence="6">
    <location>
        <begin position="378"/>
        <end position="401"/>
    </location>
</feature>
<evidence type="ECO:0000313" key="8">
    <source>
        <dbReference type="Proteomes" id="UP001268089"/>
    </source>
</evidence>
<dbReference type="Proteomes" id="UP001268089">
    <property type="component" value="Unassembled WGS sequence"/>
</dbReference>
<feature type="transmembrane region" description="Helical" evidence="6">
    <location>
        <begin position="53"/>
        <end position="77"/>
    </location>
</feature>
<protein>
    <submittedName>
        <fullName evidence="7">MFS family permease</fullName>
    </submittedName>
</protein>
<feature type="transmembrane region" description="Helical" evidence="6">
    <location>
        <begin position="317"/>
        <end position="338"/>
    </location>
</feature>
<comment type="caution">
    <text evidence="7">The sequence shown here is derived from an EMBL/GenBank/DDBJ whole genome shotgun (WGS) entry which is preliminary data.</text>
</comment>
<feature type="transmembrane region" description="Helical" evidence="6">
    <location>
        <begin position="116"/>
        <end position="138"/>
    </location>
</feature>
<comment type="subcellular location">
    <subcellularLocation>
        <location evidence="1">Cell membrane</location>
        <topology evidence="1">Multi-pass membrane protein</topology>
    </subcellularLocation>
</comment>
<dbReference type="SUPFAM" id="SSF103473">
    <property type="entry name" value="MFS general substrate transporter"/>
    <property type="match status" value="1"/>
</dbReference>
<keyword evidence="4 6" id="KW-1133">Transmembrane helix</keyword>
<name>A0ABU1ZSG7_9BURK</name>
<evidence type="ECO:0000256" key="3">
    <source>
        <dbReference type="ARBA" id="ARBA00022692"/>
    </source>
</evidence>
<feature type="transmembrane region" description="Helical" evidence="6">
    <location>
        <begin position="159"/>
        <end position="176"/>
    </location>
</feature>
<evidence type="ECO:0000256" key="4">
    <source>
        <dbReference type="ARBA" id="ARBA00022989"/>
    </source>
</evidence>
<dbReference type="Pfam" id="PF07690">
    <property type="entry name" value="MFS_1"/>
    <property type="match status" value="1"/>
</dbReference>
<evidence type="ECO:0000256" key="6">
    <source>
        <dbReference type="SAM" id="Phobius"/>
    </source>
</evidence>
<sequence>MSRPPRPPNPDRAALMRDKNFVWLMAGAIISMLGDQFTLVALPWLVLRMTGDTLVLGTVLGLMSLPRAAFILIGGAVVDRYSPKKVLMVTKYINTALLAALAVLVLAGGLTLWTVYALAFAIGLATAFSIPSATSMLPHVMPPAHLSAANGVMMGLRQLSMFLGPLLAGLLIVLFGDGPSGSATEGAVTDATGLGMAFGFDALSFLLSTWTLAQVRLHSRATANPGAPASASQAVFAAVGAGLRHVWNDRDMRLCFIYWSVVAVLITGPVQIAVPVLATTLNLGAAALGILLGAHGAGTLVGMAVSGAKPGMRLGTLGMTMLVIDVVVGLLFMPMGLIHATWQGAALLGAIGVLGGFMQVSIFTWLQRRTPPALMGRVMGMFMFIFLGLAPLSGAVTGWILRSITLPQLFAGSGGLLVCIALLAMVASPVRQVTDGLHPLAGR</sequence>
<feature type="transmembrane region" description="Helical" evidence="6">
    <location>
        <begin position="407"/>
        <end position="427"/>
    </location>
</feature>
<keyword evidence="5 6" id="KW-0472">Membrane</keyword>
<dbReference type="Gene3D" id="1.20.1250.20">
    <property type="entry name" value="MFS general substrate transporter like domains"/>
    <property type="match status" value="1"/>
</dbReference>
<dbReference type="InterPro" id="IPR011701">
    <property type="entry name" value="MFS"/>
</dbReference>
<evidence type="ECO:0000256" key="1">
    <source>
        <dbReference type="ARBA" id="ARBA00004651"/>
    </source>
</evidence>
<keyword evidence="8" id="KW-1185">Reference proteome</keyword>
<evidence type="ECO:0000313" key="7">
    <source>
        <dbReference type="EMBL" id="MDR7308474.1"/>
    </source>
</evidence>
<feature type="transmembrane region" description="Helical" evidence="6">
    <location>
        <begin position="196"/>
        <end position="213"/>
    </location>
</feature>
<dbReference type="PANTHER" id="PTHR23513:SF6">
    <property type="entry name" value="MAJOR FACILITATOR SUPERFAMILY ASSOCIATED DOMAIN-CONTAINING PROTEIN"/>
    <property type="match status" value="1"/>
</dbReference>
<feature type="transmembrane region" description="Helical" evidence="6">
    <location>
        <begin position="89"/>
        <end position="110"/>
    </location>
</feature>
<dbReference type="RefSeq" id="WP_310345832.1">
    <property type="nucleotide sequence ID" value="NZ_JAVDXO010000011.1"/>
</dbReference>
<feature type="transmembrane region" description="Helical" evidence="6">
    <location>
        <begin position="283"/>
        <end position="305"/>
    </location>
</feature>
<organism evidence="7 8">
    <name type="scientific">Rhodoferax saidenbachensis</name>
    <dbReference type="NCBI Taxonomy" id="1484693"/>
    <lineage>
        <taxon>Bacteria</taxon>
        <taxon>Pseudomonadati</taxon>
        <taxon>Pseudomonadota</taxon>
        <taxon>Betaproteobacteria</taxon>
        <taxon>Burkholderiales</taxon>
        <taxon>Comamonadaceae</taxon>
        <taxon>Rhodoferax</taxon>
    </lineage>
</organism>
<evidence type="ECO:0000256" key="2">
    <source>
        <dbReference type="ARBA" id="ARBA00022475"/>
    </source>
</evidence>
<keyword evidence="2" id="KW-1003">Cell membrane</keyword>
<dbReference type="CDD" id="cd06173">
    <property type="entry name" value="MFS_MefA_like"/>
    <property type="match status" value="1"/>
</dbReference>
<dbReference type="PANTHER" id="PTHR23513">
    <property type="entry name" value="INTEGRAL MEMBRANE EFFLUX PROTEIN-RELATED"/>
    <property type="match status" value="1"/>
</dbReference>
<proteinExistence type="predicted"/>
<dbReference type="EMBL" id="JAVDXO010000011">
    <property type="protein sequence ID" value="MDR7308474.1"/>
    <property type="molecule type" value="Genomic_DNA"/>
</dbReference>
<feature type="transmembrane region" description="Helical" evidence="6">
    <location>
        <begin position="254"/>
        <end position="277"/>
    </location>
</feature>
<evidence type="ECO:0000256" key="5">
    <source>
        <dbReference type="ARBA" id="ARBA00023136"/>
    </source>
</evidence>
<feature type="transmembrane region" description="Helical" evidence="6">
    <location>
        <begin position="21"/>
        <end position="47"/>
    </location>
</feature>
<accession>A0ABU1ZSG7</accession>
<feature type="transmembrane region" description="Helical" evidence="6">
    <location>
        <begin position="344"/>
        <end position="366"/>
    </location>
</feature>